<gene>
    <name evidence="2" type="ORF">UREG_00251</name>
</gene>
<evidence type="ECO:0000313" key="3">
    <source>
        <dbReference type="Proteomes" id="UP000002058"/>
    </source>
</evidence>
<proteinExistence type="predicted"/>
<dbReference type="VEuPathDB" id="FungiDB:UREG_00251"/>
<evidence type="ECO:0000313" key="2">
    <source>
        <dbReference type="EMBL" id="EEP75405.1"/>
    </source>
</evidence>
<name>C4JL36_UNCRE</name>
<keyword evidence="3" id="KW-1185">Reference proteome</keyword>
<dbReference type="OMA" id="CEDIYHE"/>
<accession>C4JL36</accession>
<feature type="chain" id="PRO_5002939344" description="Ecp2 effector protein domain-containing protein" evidence="1">
    <location>
        <begin position="21"/>
        <end position="129"/>
    </location>
</feature>
<dbReference type="Proteomes" id="UP000002058">
    <property type="component" value="Unassembled WGS sequence"/>
</dbReference>
<feature type="signal peptide" evidence="1">
    <location>
        <begin position="1"/>
        <end position="20"/>
    </location>
</feature>
<dbReference type="GeneID" id="8444902"/>
<keyword evidence="1" id="KW-0732">Signal</keyword>
<protein>
    <recommendedName>
        <fullName evidence="4">Ecp2 effector protein domain-containing protein</fullName>
    </recommendedName>
</protein>
<reference evidence="3" key="1">
    <citation type="journal article" date="2009" name="Genome Res.">
        <title>Comparative genomic analyses of the human fungal pathogens Coccidioides and their relatives.</title>
        <authorList>
            <person name="Sharpton T.J."/>
            <person name="Stajich J.E."/>
            <person name="Rounsley S.D."/>
            <person name="Gardner M.J."/>
            <person name="Wortman J.R."/>
            <person name="Jordar V.S."/>
            <person name="Maiti R."/>
            <person name="Kodira C.D."/>
            <person name="Neafsey D.E."/>
            <person name="Zeng Q."/>
            <person name="Hung C.-Y."/>
            <person name="McMahan C."/>
            <person name="Muszewska A."/>
            <person name="Grynberg M."/>
            <person name="Mandel M.A."/>
            <person name="Kellner E.M."/>
            <person name="Barker B.M."/>
            <person name="Galgiani J.N."/>
            <person name="Orbach M.J."/>
            <person name="Kirkland T.N."/>
            <person name="Cole G.T."/>
            <person name="Henn M.R."/>
            <person name="Birren B.W."/>
            <person name="Taylor J.W."/>
        </authorList>
    </citation>
    <scope>NUCLEOTIDE SEQUENCE [LARGE SCALE GENOMIC DNA]</scope>
    <source>
        <strain evidence="3">UAMH 1704</strain>
    </source>
</reference>
<dbReference type="AlphaFoldDB" id="C4JL36"/>
<dbReference type="KEGG" id="ure:UREG_00251"/>
<evidence type="ECO:0008006" key="4">
    <source>
        <dbReference type="Google" id="ProtNLM"/>
    </source>
</evidence>
<evidence type="ECO:0000256" key="1">
    <source>
        <dbReference type="SAM" id="SignalP"/>
    </source>
</evidence>
<sequence>MQFSKAALLAVFAATTSVIADSQISSVTCNKKSLPFTRDEAHVAIQTACNDIKLQDPGFHVLQYLDRRVKITATIYCKFYEFKPCEDIYHEIMEVCNTGKVDQVGGKKEDPNCGVFTIEGYEWKSSDDA</sequence>
<dbReference type="InParanoid" id="C4JL36"/>
<organism evidence="2 3">
    <name type="scientific">Uncinocarpus reesii (strain UAMH 1704)</name>
    <dbReference type="NCBI Taxonomy" id="336963"/>
    <lineage>
        <taxon>Eukaryota</taxon>
        <taxon>Fungi</taxon>
        <taxon>Dikarya</taxon>
        <taxon>Ascomycota</taxon>
        <taxon>Pezizomycotina</taxon>
        <taxon>Eurotiomycetes</taxon>
        <taxon>Eurotiomycetidae</taxon>
        <taxon>Onygenales</taxon>
        <taxon>Onygenaceae</taxon>
        <taxon>Uncinocarpus</taxon>
    </lineage>
</organism>
<dbReference type="RefSeq" id="XP_002540738.1">
    <property type="nucleotide sequence ID" value="XM_002540692.1"/>
</dbReference>
<dbReference type="EMBL" id="CH476615">
    <property type="protein sequence ID" value="EEP75405.1"/>
    <property type="molecule type" value="Genomic_DNA"/>
</dbReference>
<dbReference type="eggNOG" id="ENOG502T5H2">
    <property type="taxonomic scope" value="Eukaryota"/>
</dbReference>
<dbReference type="HOGENOM" id="CLU_1950410_0_0_1"/>